<dbReference type="InterPro" id="IPR036365">
    <property type="entry name" value="PGBD-like_sf"/>
</dbReference>
<feature type="domain" description="N-acetylmuramidase" evidence="3">
    <location>
        <begin position="21"/>
        <end position="184"/>
    </location>
</feature>
<accession>A0A1W1Y9J6</accession>
<evidence type="ECO:0000256" key="1">
    <source>
        <dbReference type="SAM" id="Phobius"/>
    </source>
</evidence>
<dbReference type="OrthoDB" id="1523598at2"/>
<dbReference type="InterPro" id="IPR023346">
    <property type="entry name" value="Lysozyme-like_dom_sf"/>
</dbReference>
<feature type="transmembrane region" description="Helical" evidence="1">
    <location>
        <begin position="317"/>
        <end position="338"/>
    </location>
</feature>
<organism evidence="4 5">
    <name type="scientific">Fulvimarina manganoxydans</name>
    <dbReference type="NCBI Taxonomy" id="937218"/>
    <lineage>
        <taxon>Bacteria</taxon>
        <taxon>Pseudomonadati</taxon>
        <taxon>Pseudomonadota</taxon>
        <taxon>Alphaproteobacteria</taxon>
        <taxon>Hyphomicrobiales</taxon>
        <taxon>Aurantimonadaceae</taxon>
        <taxon>Fulvimarina</taxon>
    </lineage>
</organism>
<dbReference type="SUPFAM" id="SSF47090">
    <property type="entry name" value="PGBD-like"/>
    <property type="match status" value="1"/>
</dbReference>
<dbReference type="Pfam" id="PF01471">
    <property type="entry name" value="PG_binding_1"/>
    <property type="match status" value="1"/>
</dbReference>
<dbReference type="STRING" id="937218.SAMN06297251_10129"/>
<name>A0A1W1Y9J6_9HYPH</name>
<dbReference type="InterPro" id="IPR036366">
    <property type="entry name" value="PGBDSf"/>
</dbReference>
<evidence type="ECO:0000313" key="4">
    <source>
        <dbReference type="EMBL" id="SMC32418.1"/>
    </source>
</evidence>
<dbReference type="EMBL" id="FWXR01000001">
    <property type="protein sequence ID" value="SMC32418.1"/>
    <property type="molecule type" value="Genomic_DNA"/>
</dbReference>
<keyword evidence="1" id="KW-0812">Transmembrane</keyword>
<feature type="domain" description="Peptidoglycan binding-like" evidence="2">
    <location>
        <begin position="201"/>
        <end position="255"/>
    </location>
</feature>
<dbReference type="InterPro" id="IPR024408">
    <property type="entry name" value="Muramidase"/>
</dbReference>
<protein>
    <submittedName>
        <fullName evidence="4">Putative peptidoglycan binding domain-containing protein</fullName>
    </submittedName>
</protein>
<dbReference type="AlphaFoldDB" id="A0A1W1Y9J6"/>
<keyword evidence="1" id="KW-0472">Membrane</keyword>
<proteinExistence type="predicted"/>
<dbReference type="RefSeq" id="WP_084407771.1">
    <property type="nucleotide sequence ID" value="NZ_FWXR01000001.1"/>
</dbReference>
<evidence type="ECO:0000259" key="2">
    <source>
        <dbReference type="Pfam" id="PF01471"/>
    </source>
</evidence>
<dbReference type="InterPro" id="IPR002477">
    <property type="entry name" value="Peptidoglycan-bd-like"/>
</dbReference>
<evidence type="ECO:0000313" key="5">
    <source>
        <dbReference type="Proteomes" id="UP000192656"/>
    </source>
</evidence>
<dbReference type="Pfam" id="PF11860">
    <property type="entry name" value="Muramidase"/>
    <property type="match status" value="1"/>
</dbReference>
<evidence type="ECO:0000259" key="3">
    <source>
        <dbReference type="Pfam" id="PF11860"/>
    </source>
</evidence>
<dbReference type="Proteomes" id="UP000192656">
    <property type="component" value="Unassembled WGS sequence"/>
</dbReference>
<reference evidence="4 5" key="1">
    <citation type="submission" date="2017-04" db="EMBL/GenBank/DDBJ databases">
        <authorList>
            <person name="Afonso C.L."/>
            <person name="Miller P.J."/>
            <person name="Scott M.A."/>
            <person name="Spackman E."/>
            <person name="Goraichik I."/>
            <person name="Dimitrov K.M."/>
            <person name="Suarez D.L."/>
            <person name="Swayne D.E."/>
        </authorList>
    </citation>
    <scope>NUCLEOTIDE SEQUENCE [LARGE SCALE GENOMIC DNA]</scope>
    <source>
        <strain evidence="4 5">CGMCC 1.10972</strain>
    </source>
</reference>
<dbReference type="SUPFAM" id="SSF53955">
    <property type="entry name" value="Lysozyme-like"/>
    <property type="match status" value="1"/>
</dbReference>
<sequence>MNFRVYEVASALAQEYGVPAAHVAAIIEVESAGVYDPCSIRFEGHYLYRLLSGAARDRAVAVGLAHPKAGRVKNPRSMSARYKMLDRAIAIDRDAAIESTSWGVGQVMGAHWQRLGFASADALRREALSGLEGQARLMMRYVRVFGLLDELSTGAWSPFARGYNGPGYRANRYDEKMAAAARRYGGQVASADGMLRMGAKGARVRELQGLLARAGYAVRVDGDFGPTTRSAVRAFQRSRNLSVDGVAGPETLRSLSALKVSPEENVGKASLTDIPHVEPVAGAIGGAATIGGLKDSIEAAAGQIGALAGYSSVFETAASGLVAVAGLIGVAAAGYAAWQWIRSNRTFEGVSA</sequence>
<keyword evidence="5" id="KW-1185">Reference proteome</keyword>
<dbReference type="Gene3D" id="1.10.101.10">
    <property type="entry name" value="PGBD-like superfamily/PGBD"/>
    <property type="match status" value="1"/>
</dbReference>
<keyword evidence="1" id="KW-1133">Transmembrane helix</keyword>
<gene>
    <name evidence="4" type="ORF">SAMN06297251_10129</name>
</gene>